<reference evidence="3 4" key="1">
    <citation type="journal article" date="2015" name="Genome Announc.">
        <title>Complete and Assembled Genome Sequence of Bifidobacterium kashiwanohense PV20-2, Isolated from the Feces of an Anemic Kenyan Infant.</title>
        <authorList>
            <person name="Vazquez-Gutierrez P."/>
            <person name="Lacroix C."/>
            <person name="Chassard C."/>
            <person name="Klumpp J."/>
            <person name="Jans C."/>
            <person name="Stevens M.J."/>
        </authorList>
    </citation>
    <scope>NUCLEOTIDE SEQUENCE [LARGE SCALE GENOMIC DNA]</scope>
    <source>
        <strain evidence="3 4">PV20-2</strain>
    </source>
</reference>
<organism evidence="3 4">
    <name type="scientific">Bifidobacterium catenulatum PV20-2</name>
    <dbReference type="NCBI Taxonomy" id="1447716"/>
    <lineage>
        <taxon>Bacteria</taxon>
        <taxon>Bacillati</taxon>
        <taxon>Actinomycetota</taxon>
        <taxon>Actinomycetes</taxon>
        <taxon>Bifidobacteriales</taxon>
        <taxon>Bifidobacteriaceae</taxon>
        <taxon>Bifidobacterium</taxon>
    </lineage>
</organism>
<dbReference type="GO" id="GO:0046417">
    <property type="term" value="P:chorismate metabolic process"/>
    <property type="evidence" value="ECO:0007669"/>
    <property type="project" value="InterPro"/>
</dbReference>
<dbReference type="OrthoDB" id="3267837at2"/>
<name>A0A0A7I4N0_9BIFI</name>
<accession>A0A0A7I4N0</accession>
<keyword evidence="1" id="KW-0413">Isomerase</keyword>
<dbReference type="InterPro" id="IPR002701">
    <property type="entry name" value="CM_II_prokaryot"/>
</dbReference>
<dbReference type="InterPro" id="IPR036979">
    <property type="entry name" value="CM_dom_sf"/>
</dbReference>
<dbReference type="InterPro" id="IPR051331">
    <property type="entry name" value="Chorismate_mutase-related"/>
</dbReference>
<evidence type="ECO:0000259" key="2">
    <source>
        <dbReference type="PROSITE" id="PS51168"/>
    </source>
</evidence>
<evidence type="ECO:0000313" key="4">
    <source>
        <dbReference type="Proteomes" id="UP000030625"/>
    </source>
</evidence>
<dbReference type="SMART" id="SM00830">
    <property type="entry name" value="CM_2"/>
    <property type="match status" value="1"/>
</dbReference>
<evidence type="ECO:0000256" key="1">
    <source>
        <dbReference type="ARBA" id="ARBA00023235"/>
    </source>
</evidence>
<dbReference type="EMBL" id="CP007456">
    <property type="protein sequence ID" value="AIZ15158.1"/>
    <property type="molecule type" value="Genomic_DNA"/>
</dbReference>
<gene>
    <name evidence="3" type="ORF">AH68_09075</name>
</gene>
<proteinExistence type="predicted"/>
<sequence length="137" mass="15328">MSDSEHDWLRPEEEHETETIIDASTAQSNPEVADAVAKIAALRQSIDNVDTAMVSLLAERFKYTSQVGVLKARAGFAPADYKREDYQIKRLHRIAVDAGLDPDIAEMYREFVVTEAKRRHKRIAENGGDPGVLDVFA</sequence>
<protein>
    <submittedName>
        <fullName evidence="3">Chorismate mutase</fullName>
    </submittedName>
</protein>
<dbReference type="NCBIfam" id="NF006691">
    <property type="entry name" value="PRK09239.1"/>
    <property type="match status" value="1"/>
</dbReference>
<dbReference type="Proteomes" id="UP000030625">
    <property type="component" value="Chromosome"/>
</dbReference>
<dbReference type="PANTHER" id="PTHR38041:SF1">
    <property type="entry name" value="CHORISMATE MUTASE"/>
    <property type="match status" value="1"/>
</dbReference>
<dbReference type="STRING" id="1447716.AH68_09075"/>
<dbReference type="Gene3D" id="1.20.59.10">
    <property type="entry name" value="Chorismate mutase"/>
    <property type="match status" value="1"/>
</dbReference>
<dbReference type="InterPro" id="IPR010951">
    <property type="entry name" value="CM_bact"/>
</dbReference>
<dbReference type="GO" id="GO:0009697">
    <property type="term" value="P:salicylic acid biosynthetic process"/>
    <property type="evidence" value="ECO:0007669"/>
    <property type="project" value="TreeGrafter"/>
</dbReference>
<dbReference type="InterPro" id="IPR036263">
    <property type="entry name" value="Chorismate_II_sf"/>
</dbReference>
<evidence type="ECO:0000313" key="3">
    <source>
        <dbReference type="EMBL" id="AIZ15158.1"/>
    </source>
</evidence>
<dbReference type="SUPFAM" id="SSF48600">
    <property type="entry name" value="Chorismate mutase II"/>
    <property type="match status" value="1"/>
</dbReference>
<dbReference type="PANTHER" id="PTHR38041">
    <property type="entry name" value="CHORISMATE MUTASE"/>
    <property type="match status" value="1"/>
</dbReference>
<dbReference type="HOGENOM" id="CLU_131518_0_0_11"/>
<dbReference type="Pfam" id="PF01817">
    <property type="entry name" value="CM_2"/>
    <property type="match status" value="1"/>
</dbReference>
<dbReference type="RefSeq" id="WP_039199290.1">
    <property type="nucleotide sequence ID" value="NZ_CP007456.1"/>
</dbReference>
<feature type="domain" description="Chorismate mutase" evidence="2">
    <location>
        <begin position="33"/>
        <end position="124"/>
    </location>
</feature>
<dbReference type="KEGG" id="bka:AH68_09075"/>
<dbReference type="NCBIfam" id="TIGR01795">
    <property type="entry name" value="CM_mono_cladeE"/>
    <property type="match status" value="1"/>
</dbReference>
<dbReference type="PROSITE" id="PS51168">
    <property type="entry name" value="CHORISMATE_MUT_2"/>
    <property type="match status" value="1"/>
</dbReference>
<dbReference type="GO" id="GO:0004106">
    <property type="term" value="F:chorismate mutase activity"/>
    <property type="evidence" value="ECO:0007669"/>
    <property type="project" value="InterPro"/>
</dbReference>
<dbReference type="AlphaFoldDB" id="A0A0A7I4N0"/>